<dbReference type="AlphaFoldDB" id="A0A2H3KR69"/>
<dbReference type="Pfam" id="PF05193">
    <property type="entry name" value="Peptidase_M16_C"/>
    <property type="match status" value="1"/>
</dbReference>
<dbReference type="GO" id="GO:0046872">
    <property type="term" value="F:metal ion binding"/>
    <property type="evidence" value="ECO:0007669"/>
    <property type="project" value="InterPro"/>
</dbReference>
<reference evidence="4 5" key="1">
    <citation type="submission" date="2016-05" db="EMBL/GenBank/DDBJ databases">
        <authorList>
            <person name="Lavstsen T."/>
            <person name="Jespersen J.S."/>
        </authorList>
    </citation>
    <scope>NUCLEOTIDE SEQUENCE [LARGE SCALE GENOMIC DNA]</scope>
    <source>
        <strain evidence="4 5">B7-9</strain>
    </source>
</reference>
<evidence type="ECO:0000259" key="3">
    <source>
        <dbReference type="Pfam" id="PF05193"/>
    </source>
</evidence>
<dbReference type="InterPro" id="IPR050361">
    <property type="entry name" value="MPP/UQCRC_Complex"/>
</dbReference>
<dbReference type="PANTHER" id="PTHR11851">
    <property type="entry name" value="METALLOPROTEASE"/>
    <property type="match status" value="1"/>
</dbReference>
<proteinExistence type="inferred from homology"/>
<dbReference type="InterPro" id="IPR007863">
    <property type="entry name" value="Peptidase_M16_C"/>
</dbReference>
<dbReference type="InterPro" id="IPR011765">
    <property type="entry name" value="Pept_M16_N"/>
</dbReference>
<evidence type="ECO:0000313" key="4">
    <source>
        <dbReference type="EMBL" id="PDV97691.1"/>
    </source>
</evidence>
<feature type="domain" description="Peptidase M16 N-terminal" evidence="2">
    <location>
        <begin position="14"/>
        <end position="159"/>
    </location>
</feature>
<gene>
    <name evidence="4" type="ORF">A9Q02_04375</name>
</gene>
<dbReference type="SUPFAM" id="SSF63411">
    <property type="entry name" value="LuxS/MPP-like metallohydrolase"/>
    <property type="match status" value="2"/>
</dbReference>
<dbReference type="EMBL" id="LYXE01000127">
    <property type="protein sequence ID" value="PDV97691.1"/>
    <property type="molecule type" value="Genomic_DNA"/>
</dbReference>
<evidence type="ECO:0000259" key="2">
    <source>
        <dbReference type="Pfam" id="PF00675"/>
    </source>
</evidence>
<dbReference type="InterPro" id="IPR011249">
    <property type="entry name" value="Metalloenz_LuxS/M16"/>
</dbReference>
<name>A0A2H3KR69_9CHLR</name>
<organism evidence="4 5">
    <name type="scientific">Candidatus Chloroploca asiatica</name>
    <dbReference type="NCBI Taxonomy" id="1506545"/>
    <lineage>
        <taxon>Bacteria</taxon>
        <taxon>Bacillati</taxon>
        <taxon>Chloroflexota</taxon>
        <taxon>Chloroflexia</taxon>
        <taxon>Chloroflexales</taxon>
        <taxon>Chloroflexineae</taxon>
        <taxon>Oscillochloridaceae</taxon>
        <taxon>Candidatus Chloroploca</taxon>
    </lineage>
</organism>
<accession>A0A2H3KR69</accession>
<dbReference type="RefSeq" id="WP_097654320.1">
    <property type="nucleotide sequence ID" value="NZ_LYXE01000127.1"/>
</dbReference>
<protein>
    <submittedName>
        <fullName evidence="4">Peptidase M16</fullName>
    </submittedName>
</protein>
<keyword evidence="5" id="KW-1185">Reference proteome</keyword>
<feature type="domain" description="Peptidase M16 C-terminal" evidence="3">
    <location>
        <begin position="167"/>
        <end position="356"/>
    </location>
</feature>
<evidence type="ECO:0000256" key="1">
    <source>
        <dbReference type="ARBA" id="ARBA00007261"/>
    </source>
</evidence>
<comment type="similarity">
    <text evidence="1">Belongs to the peptidase M16 family.</text>
</comment>
<sequence>MKIHAHTLANGMLVLIREVHSAPVATSWIWYRVGSRNEPTGQTGISHWVEHMLFKGTPAVPRGELDRLIARNGGTFNGFTWVDYTAYYETLPADRIELALRLEADRMVNALFEPDEVESERTVIIAELEGAANYPETWLDEAVKASAFTAHPYHNPVIGYKSDLLAMTRDELYTYYQTFYMPKNAVLVIVGDVDTDTILRQAETHFGSLPSGPSLPSVRAVEPEPQGERRLVIRRPGPAEYVQIGFLAPDCRHPDFAATVVLDAVLSGAKAPSFMGGGAPTNRSARIYQGLVETELAAAAWSSFMPTRDPYLFELSAIVSEAHSAKEVEAALLHELVKIQQDGITPNELARVLKQMRAQIAYSLESVTNQALQIGMWEVLDSYQRGETLLEELATVEAADVQRVAQTYLTSKRSVIGTFLPTTEEQ</sequence>
<dbReference type="PANTHER" id="PTHR11851:SF49">
    <property type="entry name" value="MITOCHONDRIAL-PROCESSING PEPTIDASE SUBUNIT ALPHA"/>
    <property type="match status" value="1"/>
</dbReference>
<evidence type="ECO:0000313" key="5">
    <source>
        <dbReference type="Proteomes" id="UP000220922"/>
    </source>
</evidence>
<comment type="caution">
    <text evidence="4">The sequence shown here is derived from an EMBL/GenBank/DDBJ whole genome shotgun (WGS) entry which is preliminary data.</text>
</comment>
<dbReference type="Gene3D" id="3.30.830.10">
    <property type="entry name" value="Metalloenzyme, LuxS/M16 peptidase-like"/>
    <property type="match status" value="2"/>
</dbReference>
<dbReference type="OrthoDB" id="9811314at2"/>
<dbReference type="Pfam" id="PF00675">
    <property type="entry name" value="Peptidase_M16"/>
    <property type="match status" value="1"/>
</dbReference>
<dbReference type="Proteomes" id="UP000220922">
    <property type="component" value="Unassembled WGS sequence"/>
</dbReference>